<feature type="transmembrane region" description="Helical" evidence="1">
    <location>
        <begin position="12"/>
        <end position="36"/>
    </location>
</feature>
<evidence type="ECO:0000313" key="2">
    <source>
        <dbReference type="EMBL" id="RRD50537.1"/>
    </source>
</evidence>
<sequence>MNIDLTPLKQILAGFGELLDIAGKVFIGLGLLYFYFQWRADDGKGMQNGLFMILGAVGALAVGSYFKTLIP</sequence>
<evidence type="ECO:0000313" key="3">
    <source>
        <dbReference type="Proteomes" id="UP000280935"/>
    </source>
</evidence>
<evidence type="ECO:0000256" key="1">
    <source>
        <dbReference type="SAM" id="Phobius"/>
    </source>
</evidence>
<accession>A0A3P1WXQ7</accession>
<dbReference type="AlphaFoldDB" id="A0A3P1WXQ7"/>
<keyword evidence="1" id="KW-1133">Transmembrane helix</keyword>
<dbReference type="RefSeq" id="WP_125227142.1">
    <property type="nucleotide sequence ID" value="NZ_RQYT01000005.1"/>
</dbReference>
<dbReference type="EMBL" id="RQYT01000005">
    <property type="protein sequence ID" value="RRD50537.1"/>
    <property type="molecule type" value="Genomic_DNA"/>
</dbReference>
<name>A0A3P1WXQ7_9ACTN</name>
<organism evidence="2 3">
    <name type="scientific">Arachnia propionica</name>
    <dbReference type="NCBI Taxonomy" id="1750"/>
    <lineage>
        <taxon>Bacteria</taxon>
        <taxon>Bacillati</taxon>
        <taxon>Actinomycetota</taxon>
        <taxon>Actinomycetes</taxon>
        <taxon>Propionibacteriales</taxon>
        <taxon>Propionibacteriaceae</taxon>
        <taxon>Arachnia</taxon>
    </lineage>
</organism>
<protein>
    <submittedName>
        <fullName evidence="2">Uncharacterized protein</fullName>
    </submittedName>
</protein>
<keyword evidence="1" id="KW-0812">Transmembrane</keyword>
<gene>
    <name evidence="2" type="ORF">EII35_03810</name>
</gene>
<feature type="transmembrane region" description="Helical" evidence="1">
    <location>
        <begin position="48"/>
        <end position="66"/>
    </location>
</feature>
<keyword evidence="1" id="KW-0472">Membrane</keyword>
<reference evidence="2 3" key="1">
    <citation type="submission" date="2018-11" db="EMBL/GenBank/DDBJ databases">
        <title>Genomes From Bacteria Associated with the Canine Oral Cavity: a Test Case for Automated Genome-Based Taxonomic Assignment.</title>
        <authorList>
            <person name="Coil D.A."/>
            <person name="Jospin G."/>
            <person name="Darling A.E."/>
            <person name="Wallis C."/>
            <person name="Davis I.J."/>
            <person name="Harris S."/>
            <person name="Eisen J.A."/>
            <person name="Holcombe L.J."/>
            <person name="O'Flynn C."/>
        </authorList>
    </citation>
    <scope>NUCLEOTIDE SEQUENCE [LARGE SCALE GENOMIC DNA]</scope>
    <source>
        <strain evidence="2 3">OH2822_COT-296</strain>
    </source>
</reference>
<comment type="caution">
    <text evidence="2">The sequence shown here is derived from an EMBL/GenBank/DDBJ whole genome shotgun (WGS) entry which is preliminary data.</text>
</comment>
<dbReference type="Proteomes" id="UP000280935">
    <property type="component" value="Unassembled WGS sequence"/>
</dbReference>
<proteinExistence type="predicted"/>